<dbReference type="RefSeq" id="WP_052943079.1">
    <property type="nucleotide sequence ID" value="NZ_JAIW01000009.1"/>
</dbReference>
<comment type="caution">
    <text evidence="1">The sequence shown here is derived from an EMBL/GenBank/DDBJ whole genome shotgun (WGS) entry which is preliminary data.</text>
</comment>
<evidence type="ECO:0000313" key="1">
    <source>
        <dbReference type="EMBL" id="KLE11468.1"/>
    </source>
</evidence>
<dbReference type="EMBL" id="JAIW01000009">
    <property type="protein sequence ID" value="KLE11468.1"/>
    <property type="molecule type" value="Genomic_DNA"/>
</dbReference>
<dbReference type="PATRIC" id="fig|1447263.3.peg.174"/>
<evidence type="ECO:0000313" key="2">
    <source>
        <dbReference type="Proteomes" id="UP000035154"/>
    </source>
</evidence>
<name>A0A0G9L530_9BACT</name>
<protein>
    <submittedName>
        <fullName evidence="1">Uncharacterized protein</fullName>
    </submittedName>
</protein>
<proteinExistence type="predicted"/>
<gene>
    <name evidence="1" type="ORF">AF80_00940</name>
</gene>
<dbReference type="Proteomes" id="UP000035154">
    <property type="component" value="Unassembled WGS sequence"/>
</dbReference>
<sequence length="323" mass="37208">MNLKNNNTKWLFVCALAYERKDKSRHLKDVAFGIFALLKNKIPTENIEIVIDEFDEYEDEIFIQQMFCSFEIKSMDKLEQIISECQNENLITIFLGHGNEAGLGTIPPIKSHQLMQNLSNNKKLKSSALIFGQCYSGVFNYVDLKKTSVLGEIENVNICLIGGSHLNSSLSGGISIDYANGVTTSWCANIFIYYFFDWLIFPSDIDGDNRYTLIDAFKYAGARTSQKLILMKKELFNIVSQAQLELYKIRSELRTLNNELDDEFDREIIVEKEQSIFSLETQEESINEIIDLHIELSYINQDPWILNTDIARKIVFNLRDTLI</sequence>
<reference evidence="1 2" key="1">
    <citation type="submission" date="2014-01" db="EMBL/GenBank/DDBJ databases">
        <title>Development of a Comparative Genomic Fingerprinting Assay for High Resolution Genotyping of Arcobacter butzleri.</title>
        <authorList>
            <person name="Webb A.L."/>
            <person name="Inglis G.D."/>
            <person name="Kruczkiewicz P."/>
            <person name="Selinger L.B."/>
            <person name="Taboada E.N."/>
        </authorList>
    </citation>
    <scope>NUCLEOTIDE SEQUENCE [LARGE SCALE GENOMIC DNA]</scope>
    <source>
        <strain evidence="1 2">L355</strain>
    </source>
</reference>
<accession>A0A0G9L530</accession>
<organism evidence="1 2">
    <name type="scientific">Aliarcobacter butzleri L355</name>
    <dbReference type="NCBI Taxonomy" id="1447263"/>
    <lineage>
        <taxon>Bacteria</taxon>
        <taxon>Pseudomonadati</taxon>
        <taxon>Campylobacterota</taxon>
        <taxon>Epsilonproteobacteria</taxon>
        <taxon>Campylobacterales</taxon>
        <taxon>Arcobacteraceae</taxon>
        <taxon>Aliarcobacter</taxon>
    </lineage>
</organism>
<dbReference type="AlphaFoldDB" id="A0A0G9L530"/>